<proteinExistence type="predicted"/>
<dbReference type="EMBL" id="CP107246">
    <property type="protein sequence ID" value="WIM05962.1"/>
    <property type="molecule type" value="Genomic_DNA"/>
</dbReference>
<sequence>MQTPRKFVSLLPALILLLTSSVTLAQESPLVGNQPVRLPTSEEMQKSQSRAREAMQRIPDSEQSMRLYGRGIPNIEALPQAAVPAPDIATIAEKFNELGKASAPKNEQPDLLIMVSLSMPRDALERTAEQAERAGATLVFRGLKGDSMTRMGEEIQSIIGKRNVSAVVHPPAFRQFSVTRVPAVVIARPEAGTVLENGCSQAGTFVKVAGDVSLDYALEHIERKSLTWGQIARAYRNRIVRGIN</sequence>
<dbReference type="Proteomes" id="UP001234916">
    <property type="component" value="Chromosome"/>
</dbReference>
<feature type="chain" id="PRO_5041277448" evidence="1">
    <location>
        <begin position="26"/>
        <end position="244"/>
    </location>
</feature>
<dbReference type="Pfam" id="PF09673">
    <property type="entry name" value="TrbC_Ftype"/>
    <property type="match status" value="1"/>
</dbReference>
<gene>
    <name evidence="2" type="primary">trbC</name>
    <name evidence="2" type="ORF">OHM77_01330</name>
</gene>
<accession>A0AA49FL40</accession>
<feature type="signal peptide" evidence="1">
    <location>
        <begin position="1"/>
        <end position="25"/>
    </location>
</feature>
<dbReference type="NCBIfam" id="TIGR02742">
    <property type="entry name" value="TrbC_Ftype"/>
    <property type="match status" value="1"/>
</dbReference>
<dbReference type="InterPro" id="IPR019106">
    <property type="entry name" value="T4SS_TrbC"/>
</dbReference>
<evidence type="ECO:0000256" key="1">
    <source>
        <dbReference type="SAM" id="SignalP"/>
    </source>
</evidence>
<evidence type="ECO:0000313" key="2">
    <source>
        <dbReference type="EMBL" id="WIM05962.1"/>
    </source>
</evidence>
<organism evidence="2">
    <name type="scientific">Candidatus Nitricoxidivorans perseverans</name>
    <dbReference type="NCBI Taxonomy" id="2975601"/>
    <lineage>
        <taxon>Bacteria</taxon>
        <taxon>Pseudomonadati</taxon>
        <taxon>Pseudomonadota</taxon>
        <taxon>Betaproteobacteria</taxon>
        <taxon>Nitrosomonadales</taxon>
        <taxon>Sterolibacteriaceae</taxon>
        <taxon>Candidatus Nitricoxidivorans</taxon>
    </lineage>
</organism>
<keyword evidence="1" id="KW-0732">Signal</keyword>
<name>A0AA49FL40_9PROT</name>
<dbReference type="AlphaFoldDB" id="A0AA49FL40"/>
<reference evidence="2" key="1">
    <citation type="journal article" date="2023" name="Nat. Microbiol.">
        <title>Enrichment and characterization of a nitric oxide-reducing microbial community in a continuous bioreactor.</title>
        <authorList>
            <person name="Garrido-Amador P."/>
            <person name="Stortenbeker N."/>
            <person name="Wessels H.J.C.T."/>
            <person name="Speth D.R."/>
            <person name="Garcia-Heredia I."/>
            <person name="Kartal B."/>
        </authorList>
    </citation>
    <scope>NUCLEOTIDE SEQUENCE</scope>
    <source>
        <strain evidence="2">MAG1</strain>
    </source>
</reference>
<dbReference type="InterPro" id="IPR014113">
    <property type="entry name" value="T4SS_TrbC_subgr"/>
</dbReference>
<protein>
    <submittedName>
        <fullName evidence="2">Type-F conjugative transfer system pilin assembly protein TrbC</fullName>
    </submittedName>
</protein>
<dbReference type="KEGG" id="npv:OHM77_01330"/>